<feature type="compositionally biased region" description="Low complexity" evidence="1">
    <location>
        <begin position="756"/>
        <end position="772"/>
    </location>
</feature>
<comment type="caution">
    <text evidence="3">The sequence shown here is derived from an EMBL/GenBank/DDBJ whole genome shotgun (WGS) entry which is preliminary data.</text>
</comment>
<feature type="region of interest" description="Disordered" evidence="1">
    <location>
        <begin position="927"/>
        <end position="974"/>
    </location>
</feature>
<feature type="compositionally biased region" description="Low complexity" evidence="1">
    <location>
        <begin position="422"/>
        <end position="437"/>
    </location>
</feature>
<feature type="region of interest" description="Disordered" evidence="1">
    <location>
        <begin position="35"/>
        <end position="73"/>
    </location>
</feature>
<dbReference type="Proteomes" id="UP000815325">
    <property type="component" value="Unassembled WGS sequence"/>
</dbReference>
<evidence type="ECO:0000313" key="4">
    <source>
        <dbReference type="Proteomes" id="UP000815325"/>
    </source>
</evidence>
<dbReference type="EMBL" id="MU069596">
    <property type="protein sequence ID" value="KAF5837976.1"/>
    <property type="molecule type" value="Genomic_DNA"/>
</dbReference>
<dbReference type="InterPro" id="IPR058917">
    <property type="entry name" value="RESC6_dom"/>
</dbReference>
<feature type="region of interest" description="Disordered" evidence="1">
    <location>
        <begin position="756"/>
        <end position="777"/>
    </location>
</feature>
<feature type="compositionally biased region" description="Low complexity" evidence="1">
    <location>
        <begin position="158"/>
        <end position="177"/>
    </location>
</feature>
<evidence type="ECO:0000313" key="3">
    <source>
        <dbReference type="EMBL" id="KAF5837976.1"/>
    </source>
</evidence>
<feature type="domain" description="RNA-editing substrate-binding complex 6 protein" evidence="2">
    <location>
        <begin position="458"/>
        <end position="688"/>
    </location>
</feature>
<feature type="region of interest" description="Disordered" evidence="1">
    <location>
        <begin position="158"/>
        <end position="195"/>
    </location>
</feature>
<feature type="compositionally biased region" description="Low complexity" evidence="1">
    <location>
        <begin position="927"/>
        <end position="967"/>
    </location>
</feature>
<evidence type="ECO:0000259" key="2">
    <source>
        <dbReference type="Pfam" id="PF26188"/>
    </source>
</evidence>
<feature type="region of interest" description="Disordered" evidence="1">
    <location>
        <begin position="803"/>
        <end position="823"/>
    </location>
</feature>
<feature type="region of interest" description="Disordered" evidence="1">
    <location>
        <begin position="96"/>
        <end position="146"/>
    </location>
</feature>
<dbReference type="Pfam" id="PF26188">
    <property type="entry name" value="RESC6"/>
    <property type="match status" value="1"/>
</dbReference>
<keyword evidence="4" id="KW-1185">Reference proteome</keyword>
<accession>A0ABQ7GTP1</accession>
<dbReference type="PANTHER" id="PTHR21228:SF40">
    <property type="entry name" value="LD45607P"/>
    <property type="match status" value="1"/>
</dbReference>
<evidence type="ECO:0000256" key="1">
    <source>
        <dbReference type="SAM" id="MobiDB-lite"/>
    </source>
</evidence>
<sequence length="1500" mass="154054">MVRPALLRKTLNLAAAARDGLHQVGTGLQQELGWQDFNLPPGLGNQNSNNAPGPRSPFPHSSRAGRQWTSLHSNLPHSGISPLVLGTQILPALHSHHQHQYSYPHRKPYPLANPPPRPHAPFQKGLPLLHAPPAPKPAGSIRGAPLTAPLVAPAPTWVSQSPTAAAPTTSTSSTAATIQQDGAGSPPGNGVRRAQEGAPQLQRLVGGAGQALRTGEVEAAKDAEAGSALAAGGGHAHLHRPTDILGLEGFVANQAPAVGGSGKGSFTERGGPSHRLTAQQGVIGKLPGQDLPPSGRMEAPFPSIPPPHQQRVHHPAAAMQQPLHPTRKRARGSGVSVALNKSIMSASCVGELLALVRARGHNFDFFNISSAVSRAPKLVEAEHASAKSSAKATPLHACAPASHPPNMYSAEAAVHSQEAQERQPAAPAPASCPANTPHQPPMGEGAKALAAHLYALSLQHLHTFDARGLANTAWAFAKMRYVPDSVLPAALSVEACTRINEFAAQNLSNLAWAMVYMHFRDPHLLGLMANRVLLLLDQFKPQELANIMWAFASLEQHDHTTLSALSARAAQLGPRAFKEQEISNIIWALGRAHHHEGPLLDMLLQETLNKLSSFQPQGVSNIVWALGQLNHASPSLLSAIGQKCSQAGALSAFDNQGLCNLAFGTAVLRFRHPPLMAALADEALVRVASASSAAHKLQSAAHAHLHPGSHDGSVGGREHGQLPSCLTTVLWAATTLEDLGAASKLLAAVAKEVNATHSASTTAAGTHSTPSSITHSWEPTSLAQAAWSCARMQAMMAGLEALPQGAGPSMHHPLVEPEQHERQQQQRLLLLSNLAEAVAARVDRFNGQPLALVVSAFCTPEAGRDTSSSKLVEKLARRVERAAATLSEQQCEVCVEALQQVKECPSAPAALDAIHRRAAALAAVHSSSSSSSSSSGSSNNSMHTAYGSSSTAVSSPGSSSNSSSNSTQHACSTRMQHPGLTVQQGMGAGVHADAQQLLLQQGGVGAAWHGWPPAEAASKEWIGGTAGWANGALPENGAMEAASGLDMAAPHNVPDGGAPSVESALEGARKWGQLADGTRIQGSALNRVAGLGGSSDAALVTAAHAANIVRATDAAQAAQAAYARNEGGVLGTRAAKEEPWASAWPEGLFQDNPLSLLVEAGAGGVAGPACSGSRLGTQATTGGMWSEGGLGNGSVPSISASQLASPSLAAATSSSIAAPSLPIDAASAAGDAGVGSVAADGGLGQFAPDKLCPSELAALVKMVAESNACDGVSGVGHGDDAGLGAASGAAPLNTGMFWDGLESVWGEERAGVRDLWGECFGRSSGADSAWDASLFGLDSCSGNSNSSSMDTSKAVLTDSVAPAAFPPGLAAGPPSAASFAGVVRDLCHNGSSRSSIMDSGFQGNPISSSGVSAFAGYGLKHAPPPYSSALPMRTPLYDSVPHMACSMPHMSTGVHQADSGTGAEFDSINLLPKGLFDLIDEGHHCQLGDTRDDGAMFAAL</sequence>
<dbReference type="InterPro" id="IPR050870">
    <property type="entry name" value="FAST_kinase"/>
</dbReference>
<feature type="compositionally biased region" description="Basic and acidic residues" evidence="1">
    <location>
        <begin position="813"/>
        <end position="823"/>
    </location>
</feature>
<dbReference type="PANTHER" id="PTHR21228">
    <property type="entry name" value="FAST LEU-RICH DOMAIN-CONTAINING"/>
    <property type="match status" value="1"/>
</dbReference>
<name>A0ABQ7GTP1_DUNSA</name>
<gene>
    <name evidence="3" type="ORF">DUNSADRAFT_3637</name>
</gene>
<organism evidence="3 4">
    <name type="scientific">Dunaliella salina</name>
    <name type="common">Green alga</name>
    <name type="synonym">Protococcus salinus</name>
    <dbReference type="NCBI Taxonomy" id="3046"/>
    <lineage>
        <taxon>Eukaryota</taxon>
        <taxon>Viridiplantae</taxon>
        <taxon>Chlorophyta</taxon>
        <taxon>core chlorophytes</taxon>
        <taxon>Chlorophyceae</taxon>
        <taxon>CS clade</taxon>
        <taxon>Chlamydomonadales</taxon>
        <taxon>Dunaliellaceae</taxon>
        <taxon>Dunaliella</taxon>
    </lineage>
</organism>
<proteinExistence type="predicted"/>
<feature type="region of interest" description="Disordered" evidence="1">
    <location>
        <begin position="412"/>
        <end position="443"/>
    </location>
</feature>
<feature type="compositionally biased region" description="Basic residues" evidence="1">
    <location>
        <begin position="96"/>
        <end position="108"/>
    </location>
</feature>
<protein>
    <recommendedName>
        <fullName evidence="2">RNA-editing substrate-binding complex 6 protein domain-containing protein</fullName>
    </recommendedName>
</protein>
<reference evidence="3" key="1">
    <citation type="submission" date="2017-08" db="EMBL/GenBank/DDBJ databases">
        <authorList>
            <person name="Polle J.E."/>
            <person name="Barry K."/>
            <person name="Cushman J."/>
            <person name="Schmutz J."/>
            <person name="Tran D."/>
            <person name="Hathwaick L.T."/>
            <person name="Yim W.C."/>
            <person name="Jenkins J."/>
            <person name="Mckie-Krisberg Z.M."/>
            <person name="Prochnik S."/>
            <person name="Lindquist E."/>
            <person name="Dockter R.B."/>
            <person name="Adam C."/>
            <person name="Molina H."/>
            <person name="Bunkerborg J."/>
            <person name="Jin E."/>
            <person name="Buchheim M."/>
            <person name="Magnuson J."/>
        </authorList>
    </citation>
    <scope>NUCLEOTIDE SEQUENCE</scope>
    <source>
        <strain evidence="3">CCAP 19/18</strain>
    </source>
</reference>